<gene>
    <name evidence="2" type="ORF">KYI95_10925</name>
</gene>
<reference evidence="2 3" key="1">
    <citation type="submission" date="2021-07" db="EMBL/GenBank/DDBJ databases">
        <title>A novel phosphonate cluster across the Pantoea species complex is important for pathogenicity in onion.</title>
        <authorList>
            <person name="Zhao M."/>
            <person name="Stice S."/>
            <person name="Shin G.Y."/>
            <person name="Coutinho T."/>
            <person name="Gitaitis R."/>
            <person name="Kvitko B."/>
            <person name="Dutta B."/>
        </authorList>
    </citation>
    <scope>NUCLEOTIDE SEQUENCE [LARGE SCALE GENOMIC DNA]</scope>
    <source>
        <strain evidence="2 3">BD 382</strain>
    </source>
</reference>
<feature type="region of interest" description="Disordered" evidence="1">
    <location>
        <begin position="27"/>
        <end position="61"/>
    </location>
</feature>
<protein>
    <submittedName>
        <fullName evidence="2">Uncharacterized protein</fullName>
    </submittedName>
</protein>
<evidence type="ECO:0000313" key="3">
    <source>
        <dbReference type="Proteomes" id="UP001197236"/>
    </source>
</evidence>
<dbReference type="RefSeq" id="WP_218995393.1">
    <property type="nucleotide sequence ID" value="NZ_JAHVXU010000010.1"/>
</dbReference>
<keyword evidence="3" id="KW-1185">Reference proteome</keyword>
<evidence type="ECO:0000256" key="1">
    <source>
        <dbReference type="SAM" id="MobiDB-lite"/>
    </source>
</evidence>
<sequence>MITRGMPCSLDSLFRTDNEELAGGDLRQEADFRKPRASTGLARGGTLNERPCRIAAGRSGG</sequence>
<name>A0ABS6VEE4_9GAMM</name>
<comment type="caution">
    <text evidence="2">The sequence shown here is derived from an EMBL/GenBank/DDBJ whole genome shotgun (WGS) entry which is preliminary data.</text>
</comment>
<dbReference type="Proteomes" id="UP001197236">
    <property type="component" value="Unassembled WGS sequence"/>
</dbReference>
<proteinExistence type="predicted"/>
<accession>A0ABS6VEE4</accession>
<organism evidence="2 3">
    <name type="scientific">Pantoea allii</name>
    <dbReference type="NCBI Taxonomy" id="574096"/>
    <lineage>
        <taxon>Bacteria</taxon>
        <taxon>Pseudomonadati</taxon>
        <taxon>Pseudomonadota</taxon>
        <taxon>Gammaproteobacteria</taxon>
        <taxon>Enterobacterales</taxon>
        <taxon>Erwiniaceae</taxon>
        <taxon>Pantoea</taxon>
    </lineage>
</organism>
<dbReference type="EMBL" id="JAHVXZ010000004">
    <property type="protein sequence ID" value="MBW1257695.1"/>
    <property type="molecule type" value="Genomic_DNA"/>
</dbReference>
<evidence type="ECO:0000313" key="2">
    <source>
        <dbReference type="EMBL" id="MBW1257695.1"/>
    </source>
</evidence>